<dbReference type="GO" id="GO:1990904">
    <property type="term" value="C:ribonucleoprotein complex"/>
    <property type="evidence" value="ECO:0007669"/>
    <property type="project" value="UniProtKB-KW"/>
</dbReference>
<evidence type="ECO:0000256" key="2">
    <source>
        <dbReference type="ARBA" id="ARBA00023274"/>
    </source>
</evidence>
<dbReference type="AlphaFoldDB" id="A0A1Y1S6L3"/>
<accession>A0A1Y1S6L3</accession>
<gene>
    <name evidence="4" type="primary">RL30</name>
    <name evidence="4" type="ORF">ECANGB1_1160</name>
</gene>
<keyword evidence="1" id="KW-0689">Ribosomal protein</keyword>
<reference evidence="4 5" key="1">
    <citation type="journal article" date="2017" name="Environ. Microbiol.">
        <title>Decay of the glycolytic pathway and adaptation to intranuclear parasitism within Enterocytozoonidae microsporidia.</title>
        <authorList>
            <person name="Wiredu Boakye D."/>
            <person name="Jaroenlak P."/>
            <person name="Prachumwat A."/>
            <person name="Williams T.A."/>
            <person name="Bateman K.S."/>
            <person name="Itsathitphaisarn O."/>
            <person name="Sritunyalucksana K."/>
            <person name="Paszkiewicz K.H."/>
            <person name="Moore K.A."/>
            <person name="Stentiford G.D."/>
            <person name="Williams B.A."/>
        </authorList>
    </citation>
    <scope>NUCLEOTIDE SEQUENCE [LARGE SCALE GENOMIC DNA]</scope>
    <source>
        <strain evidence="4 5">GB1</strain>
    </source>
</reference>
<proteinExistence type="predicted"/>
<feature type="domain" description="Ribosomal protein eL8/eL30/eS12/Gadd45" evidence="3">
    <location>
        <begin position="13"/>
        <end position="101"/>
    </location>
</feature>
<dbReference type="InterPro" id="IPR004038">
    <property type="entry name" value="Ribosomal_eL8/eL30/eS12/Gad45"/>
</dbReference>
<dbReference type="InterPro" id="IPR039109">
    <property type="entry name" value="Ribosomal_eL30-like"/>
</dbReference>
<dbReference type="SUPFAM" id="SSF55315">
    <property type="entry name" value="L30e-like"/>
    <property type="match status" value="1"/>
</dbReference>
<name>A0A1Y1S6L3_9MICR</name>
<keyword evidence="2" id="KW-0687">Ribonucleoprotein</keyword>
<dbReference type="VEuPathDB" id="MicrosporidiaDB:ECANGB1_1160"/>
<dbReference type="GO" id="GO:0005840">
    <property type="term" value="C:ribosome"/>
    <property type="evidence" value="ECO:0007669"/>
    <property type="project" value="UniProtKB-KW"/>
</dbReference>
<dbReference type="EMBL" id="LWDP01000033">
    <property type="protein sequence ID" value="ORD94087.1"/>
    <property type="molecule type" value="Genomic_DNA"/>
</dbReference>
<dbReference type="Pfam" id="PF01248">
    <property type="entry name" value="Ribosomal_L7Ae"/>
    <property type="match status" value="1"/>
</dbReference>
<dbReference type="GO" id="GO:0003723">
    <property type="term" value="F:RNA binding"/>
    <property type="evidence" value="ECO:0007669"/>
    <property type="project" value="InterPro"/>
</dbReference>
<dbReference type="Proteomes" id="UP000192639">
    <property type="component" value="Unassembled WGS sequence"/>
</dbReference>
<dbReference type="PANTHER" id="PTHR11449">
    <property type="entry name" value="RIBOSOMAL PROTEIN L30"/>
    <property type="match status" value="1"/>
</dbReference>
<protein>
    <submittedName>
        <fullName evidence="4">RL30</fullName>
    </submittedName>
</protein>
<comment type="caution">
    <text evidence="4">The sequence shown here is derived from an EMBL/GenBank/DDBJ whole genome shotgun (WGS) entry which is preliminary data.</text>
</comment>
<keyword evidence="5" id="KW-1185">Reference proteome</keyword>
<dbReference type="Gene3D" id="3.30.1330.30">
    <property type="match status" value="1"/>
</dbReference>
<organism evidence="4 5">
    <name type="scientific">Enterospora canceri</name>
    <dbReference type="NCBI Taxonomy" id="1081671"/>
    <lineage>
        <taxon>Eukaryota</taxon>
        <taxon>Fungi</taxon>
        <taxon>Fungi incertae sedis</taxon>
        <taxon>Microsporidia</taxon>
        <taxon>Enterocytozoonidae</taxon>
        <taxon>Enterospora</taxon>
    </lineage>
</organism>
<sequence>MSRKKQQKSGLASQLPLAIKTGKYVVGFNQTLKSIIHEKAHCVILADNIPEHMRRRIEYYCVLANNTPIEYFPGDNNALNLLAGVSKRCSVISVLEQGEADFAENKA</sequence>
<evidence type="ECO:0000313" key="5">
    <source>
        <dbReference type="Proteomes" id="UP000192639"/>
    </source>
</evidence>
<evidence type="ECO:0000313" key="4">
    <source>
        <dbReference type="EMBL" id="ORD94087.1"/>
    </source>
</evidence>
<evidence type="ECO:0000256" key="1">
    <source>
        <dbReference type="ARBA" id="ARBA00022980"/>
    </source>
</evidence>
<evidence type="ECO:0000259" key="3">
    <source>
        <dbReference type="Pfam" id="PF01248"/>
    </source>
</evidence>
<dbReference type="InterPro" id="IPR029064">
    <property type="entry name" value="Ribosomal_eL30-like_sf"/>
</dbReference>
<dbReference type="OrthoDB" id="1928736at2759"/>